<evidence type="ECO:0000313" key="4">
    <source>
        <dbReference type="EMBL" id="MBJ7542112.1"/>
    </source>
</evidence>
<feature type="domain" description="Phosphoribosyltransferase" evidence="2">
    <location>
        <begin position="180"/>
        <end position="244"/>
    </location>
</feature>
<protein>
    <submittedName>
        <fullName evidence="4">ComF family protein</fullName>
    </submittedName>
</protein>
<keyword evidence="5" id="KW-1185">Reference proteome</keyword>
<dbReference type="Pfam" id="PF00156">
    <property type="entry name" value="Pribosyltran"/>
    <property type="match status" value="1"/>
</dbReference>
<comment type="similarity">
    <text evidence="1">Belongs to the ComF/GntX family.</text>
</comment>
<reference evidence="4 5" key="1">
    <citation type="submission" date="2020-12" db="EMBL/GenBank/DDBJ databases">
        <title>Revised draft genomes of Rhodomicrobium vannielii ATCC 17100 and Rhodomicrobium udaipurense JA643.</title>
        <authorList>
            <person name="Conners E.M."/>
            <person name="Davenport E.J."/>
            <person name="Bose A."/>
        </authorList>
    </citation>
    <scope>NUCLEOTIDE SEQUENCE [LARGE SCALE GENOMIC DNA]</scope>
    <source>
        <strain evidence="4 5">JA643</strain>
    </source>
</reference>
<dbReference type="InterPro" id="IPR044005">
    <property type="entry name" value="DZR_2"/>
</dbReference>
<dbReference type="PANTHER" id="PTHR47505">
    <property type="entry name" value="DNA UTILIZATION PROTEIN YHGH"/>
    <property type="match status" value="1"/>
</dbReference>
<feature type="domain" description="Double zinc ribbon" evidence="3">
    <location>
        <begin position="17"/>
        <end position="63"/>
    </location>
</feature>
<dbReference type="AlphaFoldDB" id="A0A8I1KI03"/>
<name>A0A8I1KI03_9HYPH</name>
<dbReference type="EMBL" id="JAEMUK010000002">
    <property type="protein sequence ID" value="MBJ7542112.1"/>
    <property type="molecule type" value="Genomic_DNA"/>
</dbReference>
<evidence type="ECO:0000259" key="3">
    <source>
        <dbReference type="Pfam" id="PF18912"/>
    </source>
</evidence>
<dbReference type="PANTHER" id="PTHR47505:SF1">
    <property type="entry name" value="DNA UTILIZATION PROTEIN YHGH"/>
    <property type="match status" value="1"/>
</dbReference>
<dbReference type="Proteomes" id="UP000623250">
    <property type="component" value="Unassembled WGS sequence"/>
</dbReference>
<dbReference type="Pfam" id="PF18912">
    <property type="entry name" value="DZR_2"/>
    <property type="match status" value="1"/>
</dbReference>
<sequence>MFQPVARFAAESLRYSADLILPAVCVSCATPVTRHNLLCAKCWGGLVPITAPYCDRLGIPLPGYDGSGPHLSAQAFTDPPVFDRARAACVYGGVIRKLIVRFKFEDRHEPLPLFLRLTREAGRDLLADADLIAPVPLHRFRLLQRRFNQSALLAKGLSRASGVPASVMALKRTKRTKAQVGLQHDARRTNVAEAFSVGASGRRAVAGKRVLLVDDVITTGATANACAAALLAAGARAVDILAVALVWHGAATFLDEGGDVL</sequence>
<organism evidence="4 5">
    <name type="scientific">Rhodomicrobium udaipurense</name>
    <dbReference type="NCBI Taxonomy" id="1202716"/>
    <lineage>
        <taxon>Bacteria</taxon>
        <taxon>Pseudomonadati</taxon>
        <taxon>Pseudomonadota</taxon>
        <taxon>Alphaproteobacteria</taxon>
        <taxon>Hyphomicrobiales</taxon>
        <taxon>Hyphomicrobiaceae</taxon>
        <taxon>Rhodomicrobium</taxon>
    </lineage>
</organism>
<evidence type="ECO:0000259" key="2">
    <source>
        <dbReference type="Pfam" id="PF00156"/>
    </source>
</evidence>
<dbReference type="RefSeq" id="WP_052037033.1">
    <property type="nucleotide sequence ID" value="NZ_JAEMUK010000002.1"/>
</dbReference>
<evidence type="ECO:0000313" key="5">
    <source>
        <dbReference type="Proteomes" id="UP000623250"/>
    </source>
</evidence>
<comment type="caution">
    <text evidence="4">The sequence shown here is derived from an EMBL/GenBank/DDBJ whole genome shotgun (WGS) entry which is preliminary data.</text>
</comment>
<accession>A0A8I1KI03</accession>
<dbReference type="SUPFAM" id="SSF53271">
    <property type="entry name" value="PRTase-like"/>
    <property type="match status" value="1"/>
</dbReference>
<dbReference type="InterPro" id="IPR051910">
    <property type="entry name" value="ComF/GntX_DNA_util-trans"/>
</dbReference>
<proteinExistence type="inferred from homology"/>
<gene>
    <name evidence="4" type="ORF">JDN41_00890</name>
</gene>
<dbReference type="InterPro" id="IPR029057">
    <property type="entry name" value="PRTase-like"/>
</dbReference>
<dbReference type="Gene3D" id="3.40.50.2020">
    <property type="match status" value="1"/>
</dbReference>
<evidence type="ECO:0000256" key="1">
    <source>
        <dbReference type="ARBA" id="ARBA00008007"/>
    </source>
</evidence>
<dbReference type="InterPro" id="IPR000836">
    <property type="entry name" value="PRTase_dom"/>
</dbReference>